<dbReference type="AlphaFoldDB" id="A0A2M9ZK80"/>
<evidence type="ECO:0000256" key="7">
    <source>
        <dbReference type="ARBA" id="ARBA00022741"/>
    </source>
</evidence>
<evidence type="ECO:0000256" key="5">
    <source>
        <dbReference type="ARBA" id="ARBA00022692"/>
    </source>
</evidence>
<dbReference type="Gene3D" id="3.30.70.1230">
    <property type="entry name" value="Nucleotide cyclase"/>
    <property type="match status" value="1"/>
</dbReference>
<evidence type="ECO:0000256" key="4">
    <source>
        <dbReference type="ARBA" id="ARBA00021420"/>
    </source>
</evidence>
<evidence type="ECO:0000256" key="15">
    <source>
        <dbReference type="ARBA" id="ARBA00032637"/>
    </source>
</evidence>
<evidence type="ECO:0000313" key="22">
    <source>
        <dbReference type="Proteomes" id="UP000231962"/>
    </source>
</evidence>
<feature type="transmembrane region" description="Helical" evidence="18">
    <location>
        <begin position="51"/>
        <end position="69"/>
    </location>
</feature>
<evidence type="ECO:0000256" key="18">
    <source>
        <dbReference type="SAM" id="Phobius"/>
    </source>
</evidence>
<evidence type="ECO:0000256" key="14">
    <source>
        <dbReference type="ARBA" id="ARBA00032597"/>
    </source>
</evidence>
<dbReference type="GO" id="GO:0005524">
    <property type="term" value="F:ATP binding"/>
    <property type="evidence" value="ECO:0007669"/>
    <property type="project" value="UniProtKB-KW"/>
</dbReference>
<dbReference type="EMBL" id="NPDZ01000009">
    <property type="protein sequence ID" value="PJZ72470.1"/>
    <property type="molecule type" value="Genomic_DNA"/>
</dbReference>
<keyword evidence="10 18" id="KW-1133">Transmembrane helix</keyword>
<protein>
    <recommendedName>
        <fullName evidence="4">Adenylate cyclase</fullName>
        <ecNumber evidence="3">4.6.1.1</ecNumber>
    </recommendedName>
    <alternativeName>
        <fullName evidence="14">ATP pyrophosphate-lyase</fullName>
    </alternativeName>
    <alternativeName>
        <fullName evidence="15">Adenylyl cyclase</fullName>
    </alternativeName>
</protein>
<evidence type="ECO:0000256" key="3">
    <source>
        <dbReference type="ARBA" id="ARBA00012201"/>
    </source>
</evidence>
<comment type="subcellular location">
    <subcellularLocation>
        <location evidence="2">Membrane</location>
    </subcellularLocation>
</comment>
<organism evidence="21 23">
    <name type="scientific">Leptospira perolatii</name>
    <dbReference type="NCBI Taxonomy" id="2023191"/>
    <lineage>
        <taxon>Bacteria</taxon>
        <taxon>Pseudomonadati</taxon>
        <taxon>Spirochaetota</taxon>
        <taxon>Spirochaetia</taxon>
        <taxon>Leptospirales</taxon>
        <taxon>Leptospiraceae</taxon>
        <taxon>Leptospira</taxon>
    </lineage>
</organism>
<dbReference type="CDD" id="cd07302">
    <property type="entry name" value="CHD"/>
    <property type="match status" value="1"/>
</dbReference>
<feature type="transmembrane region" description="Helical" evidence="18">
    <location>
        <begin position="166"/>
        <end position="186"/>
    </location>
</feature>
<feature type="transmembrane region" description="Helical" evidence="18">
    <location>
        <begin position="78"/>
        <end position="99"/>
    </location>
</feature>
<evidence type="ECO:0000256" key="13">
    <source>
        <dbReference type="ARBA" id="ARBA00023239"/>
    </source>
</evidence>
<evidence type="ECO:0000256" key="16">
    <source>
        <dbReference type="ARBA" id="ARBA00064436"/>
    </source>
</evidence>
<comment type="caution">
    <text evidence="21">The sequence shown here is derived from an EMBL/GenBank/DDBJ whole genome shotgun (WGS) entry which is preliminary data.</text>
</comment>
<dbReference type="GO" id="GO:0005886">
    <property type="term" value="C:plasma membrane"/>
    <property type="evidence" value="ECO:0007669"/>
    <property type="project" value="UniProtKB-ARBA"/>
</dbReference>
<feature type="transmembrane region" description="Helical" evidence="18">
    <location>
        <begin position="25"/>
        <end position="45"/>
    </location>
</feature>
<evidence type="ECO:0000313" key="20">
    <source>
        <dbReference type="EMBL" id="PJZ69335.1"/>
    </source>
</evidence>
<keyword evidence="7" id="KW-0547">Nucleotide-binding</keyword>
<sequence>MFQHSEFIDAIFGDKRSFTVEHRMINFLCILNAILNLGGLPILVLYENAQFLILLNGGAGLFYFGCYLASRYWHKKRLIVWLIMTLGQFVLFVNVLGNAGTNGGAHYYLIMTSGLAGYLLAEVFEKILAILLAVSFGLSIILIEYFHPEWIVKHASLEEKFLDVSLNYVGIMILIGITSLIFSKSLENEREKSKRLLLSILPESIAEELKSNDKVRPTHYDNVTVLFTDFVGFTRISEQMKPDQLVAELDFCFRQFDRISESFGLEKIKTIGDAYMAVAGLPEPNHSHAIDAILAALAMNRWMQLRKLEFEHQNSEYWNMRIGLHSGPVVAGVIGERKFAYDVWGDTVNTASRLESGAEPGTINISEAVYFTASSFFKCISRGEIRVKGKGPLHMYSVLGILPQYCDEQERPNSLFWKLYQDRFQRKDSSSQSVRLGT</sequence>
<dbReference type="InterPro" id="IPR018297">
    <property type="entry name" value="A/G_cyclase_CS"/>
</dbReference>
<evidence type="ECO:0000259" key="19">
    <source>
        <dbReference type="PROSITE" id="PS50125"/>
    </source>
</evidence>
<evidence type="ECO:0000256" key="11">
    <source>
        <dbReference type="ARBA" id="ARBA00022998"/>
    </source>
</evidence>
<evidence type="ECO:0000313" key="23">
    <source>
        <dbReference type="Proteomes" id="UP000231990"/>
    </source>
</evidence>
<dbReference type="FunFam" id="3.30.70.1230:FF:000033">
    <property type="entry name" value="Adenylate cyclase"/>
    <property type="match status" value="1"/>
</dbReference>
<dbReference type="EC" id="4.6.1.1" evidence="3"/>
<dbReference type="PANTHER" id="PTHR11920:SF335">
    <property type="entry name" value="GUANYLATE CYCLASE"/>
    <property type="match status" value="1"/>
</dbReference>
<keyword evidence="6" id="KW-0479">Metal-binding</keyword>
<dbReference type="InterPro" id="IPR050401">
    <property type="entry name" value="Cyclic_nucleotide_synthase"/>
</dbReference>
<dbReference type="PANTHER" id="PTHR11920">
    <property type="entry name" value="GUANYLYL CYCLASE"/>
    <property type="match status" value="1"/>
</dbReference>
<dbReference type="PROSITE" id="PS00452">
    <property type="entry name" value="GUANYLATE_CYCLASE_1"/>
    <property type="match status" value="1"/>
</dbReference>
<dbReference type="OrthoDB" id="9813394at2"/>
<dbReference type="GO" id="GO:0006171">
    <property type="term" value="P:cAMP biosynthetic process"/>
    <property type="evidence" value="ECO:0007669"/>
    <property type="project" value="UniProtKB-KW"/>
</dbReference>
<dbReference type="GO" id="GO:0035556">
    <property type="term" value="P:intracellular signal transduction"/>
    <property type="evidence" value="ECO:0007669"/>
    <property type="project" value="InterPro"/>
</dbReference>
<dbReference type="Pfam" id="PF00211">
    <property type="entry name" value="Guanylate_cyc"/>
    <property type="match status" value="1"/>
</dbReference>
<feature type="transmembrane region" description="Helical" evidence="18">
    <location>
        <begin position="128"/>
        <end position="146"/>
    </location>
</feature>
<dbReference type="Proteomes" id="UP000231990">
    <property type="component" value="Unassembled WGS sequence"/>
</dbReference>
<feature type="domain" description="Guanylate cyclase" evidence="19">
    <location>
        <begin position="224"/>
        <end position="355"/>
    </location>
</feature>
<dbReference type="InterPro" id="IPR029787">
    <property type="entry name" value="Nucleotide_cyclase"/>
</dbReference>
<proteinExistence type="inferred from homology"/>
<evidence type="ECO:0000256" key="10">
    <source>
        <dbReference type="ARBA" id="ARBA00022989"/>
    </source>
</evidence>
<keyword evidence="11" id="KW-0115">cAMP biosynthesis</keyword>
<name>A0A2M9ZK80_9LEPT</name>
<evidence type="ECO:0000256" key="8">
    <source>
        <dbReference type="ARBA" id="ARBA00022840"/>
    </source>
</evidence>
<comment type="similarity">
    <text evidence="17">Belongs to the adenylyl cyclase class-4/guanylyl cyclase family.</text>
</comment>
<dbReference type="GO" id="GO:0046872">
    <property type="term" value="F:metal ion binding"/>
    <property type="evidence" value="ECO:0007669"/>
    <property type="project" value="UniProtKB-KW"/>
</dbReference>
<dbReference type="SUPFAM" id="SSF55073">
    <property type="entry name" value="Nucleotide cyclase"/>
    <property type="match status" value="1"/>
</dbReference>
<evidence type="ECO:0000256" key="9">
    <source>
        <dbReference type="ARBA" id="ARBA00022842"/>
    </source>
</evidence>
<evidence type="ECO:0000256" key="17">
    <source>
        <dbReference type="RuleBase" id="RU000405"/>
    </source>
</evidence>
<feature type="transmembrane region" description="Helical" evidence="18">
    <location>
        <begin position="105"/>
        <end position="121"/>
    </location>
</feature>
<keyword evidence="8" id="KW-0067">ATP-binding</keyword>
<keyword evidence="12 18" id="KW-0472">Membrane</keyword>
<dbReference type="EMBL" id="NPDY01000010">
    <property type="protein sequence ID" value="PJZ69335.1"/>
    <property type="molecule type" value="Genomic_DNA"/>
</dbReference>
<dbReference type="GO" id="GO:0004016">
    <property type="term" value="F:adenylate cyclase activity"/>
    <property type="evidence" value="ECO:0007669"/>
    <property type="project" value="UniProtKB-EC"/>
</dbReference>
<comment type="subunit">
    <text evidence="16">Homodimer. Can also exist as monomer.</text>
</comment>
<keyword evidence="5 18" id="KW-0812">Transmembrane</keyword>
<accession>A0A2M9ZK80</accession>
<evidence type="ECO:0000256" key="1">
    <source>
        <dbReference type="ARBA" id="ARBA00001593"/>
    </source>
</evidence>
<evidence type="ECO:0000313" key="21">
    <source>
        <dbReference type="EMBL" id="PJZ72470.1"/>
    </source>
</evidence>
<keyword evidence="13 17" id="KW-0456">Lyase</keyword>
<dbReference type="InterPro" id="IPR001054">
    <property type="entry name" value="A/G_cyclase"/>
</dbReference>
<keyword evidence="9" id="KW-0460">Magnesium</keyword>
<comment type="catalytic activity">
    <reaction evidence="1">
        <text>ATP = 3',5'-cyclic AMP + diphosphate</text>
        <dbReference type="Rhea" id="RHEA:15389"/>
        <dbReference type="ChEBI" id="CHEBI:30616"/>
        <dbReference type="ChEBI" id="CHEBI:33019"/>
        <dbReference type="ChEBI" id="CHEBI:58165"/>
        <dbReference type="EC" id="4.6.1.1"/>
    </reaction>
</comment>
<dbReference type="SMART" id="SM00044">
    <property type="entry name" value="CYCc"/>
    <property type="match status" value="1"/>
</dbReference>
<evidence type="ECO:0000256" key="12">
    <source>
        <dbReference type="ARBA" id="ARBA00023136"/>
    </source>
</evidence>
<gene>
    <name evidence="20" type="ORF">CH360_11285</name>
    <name evidence="21" type="ORF">CH373_13720</name>
</gene>
<reference evidence="22 23" key="1">
    <citation type="submission" date="2017-07" db="EMBL/GenBank/DDBJ databases">
        <title>Leptospira spp. isolated from tropical soils.</title>
        <authorList>
            <person name="Thibeaux R."/>
            <person name="Iraola G."/>
            <person name="Ferres I."/>
            <person name="Bierque E."/>
            <person name="Girault D."/>
            <person name="Soupe-Gilbert M.-E."/>
            <person name="Picardeau M."/>
            <person name="Goarant C."/>
        </authorList>
    </citation>
    <scope>NUCLEOTIDE SEQUENCE [LARGE SCALE GENOMIC DNA]</scope>
    <source>
        <strain evidence="21 23">FH1-B-B1</strain>
        <strain evidence="20 22">FH1-B-C1</strain>
    </source>
</reference>
<evidence type="ECO:0000256" key="2">
    <source>
        <dbReference type="ARBA" id="ARBA00004370"/>
    </source>
</evidence>
<evidence type="ECO:0000256" key="6">
    <source>
        <dbReference type="ARBA" id="ARBA00022723"/>
    </source>
</evidence>
<keyword evidence="22" id="KW-1185">Reference proteome</keyword>
<dbReference type="Proteomes" id="UP000231962">
    <property type="component" value="Unassembled WGS sequence"/>
</dbReference>
<dbReference type="PROSITE" id="PS50125">
    <property type="entry name" value="GUANYLATE_CYCLASE_2"/>
    <property type="match status" value="1"/>
</dbReference>